<feature type="domain" description="HTH marR-type" evidence="1">
    <location>
        <begin position="30"/>
        <end position="129"/>
    </location>
</feature>
<dbReference type="Proteomes" id="UP000075025">
    <property type="component" value="Unassembled WGS sequence"/>
</dbReference>
<protein>
    <recommendedName>
        <fullName evidence="1">HTH marR-type domain-containing protein</fullName>
    </recommendedName>
</protein>
<dbReference type="RefSeq" id="WP_058622688.1">
    <property type="nucleotide sequence ID" value="NZ_LDRT01000018.1"/>
</dbReference>
<dbReference type="PATRIC" id="fig|2033.6.peg.1288"/>
<dbReference type="PANTHER" id="PTHR33164:SF99">
    <property type="entry name" value="MARR FAMILY REGULATORY PROTEIN"/>
    <property type="match status" value="1"/>
</dbReference>
<dbReference type="PANTHER" id="PTHR33164">
    <property type="entry name" value="TRANSCRIPTIONAL REGULATOR, MARR FAMILY"/>
    <property type="match status" value="1"/>
</dbReference>
<dbReference type="InterPro" id="IPR000835">
    <property type="entry name" value="HTH_MarR-typ"/>
</dbReference>
<dbReference type="Pfam" id="PF24034">
    <property type="entry name" value="DUF7343"/>
    <property type="match status" value="1"/>
</dbReference>
<dbReference type="InterPro" id="IPR036388">
    <property type="entry name" value="WH-like_DNA-bd_sf"/>
</dbReference>
<dbReference type="OrthoDB" id="8635520at2"/>
<sequence length="143" mass="15757">MSPRLDEREMQQWIAWKRASEAVMASVVSAITAQTGLSSADFSVLTRVVEQGHGSIRQQRLSDDLDWERSRLSRQLSRMEDRGLVRREGDTAARRITATARGRELVAAAREAHAAAVRHALLDVAAADAPFWPTVDALGGPRP</sequence>
<dbReference type="GO" id="GO:0003700">
    <property type="term" value="F:DNA-binding transcription factor activity"/>
    <property type="evidence" value="ECO:0007669"/>
    <property type="project" value="InterPro"/>
</dbReference>
<gene>
    <name evidence="2" type="ORF">NS220_03355</name>
</gene>
<dbReference type="EMBL" id="LDRT01000018">
    <property type="protein sequence ID" value="KTR96121.1"/>
    <property type="molecule type" value="Genomic_DNA"/>
</dbReference>
<evidence type="ECO:0000313" key="2">
    <source>
        <dbReference type="EMBL" id="KTR96121.1"/>
    </source>
</evidence>
<dbReference type="InterPro" id="IPR039422">
    <property type="entry name" value="MarR/SlyA-like"/>
</dbReference>
<name>A0A147F049_MICTE</name>
<dbReference type="InterPro" id="IPR036390">
    <property type="entry name" value="WH_DNA-bd_sf"/>
</dbReference>
<organism evidence="2 3">
    <name type="scientific">Microbacterium testaceum</name>
    <name type="common">Aureobacterium testaceum</name>
    <name type="synonym">Brevibacterium testaceum</name>
    <dbReference type="NCBI Taxonomy" id="2033"/>
    <lineage>
        <taxon>Bacteria</taxon>
        <taxon>Bacillati</taxon>
        <taxon>Actinomycetota</taxon>
        <taxon>Actinomycetes</taxon>
        <taxon>Micrococcales</taxon>
        <taxon>Microbacteriaceae</taxon>
        <taxon>Microbacterium</taxon>
    </lineage>
</organism>
<evidence type="ECO:0000313" key="3">
    <source>
        <dbReference type="Proteomes" id="UP000075025"/>
    </source>
</evidence>
<proteinExistence type="predicted"/>
<dbReference type="GO" id="GO:0006950">
    <property type="term" value="P:response to stress"/>
    <property type="evidence" value="ECO:0007669"/>
    <property type="project" value="TreeGrafter"/>
</dbReference>
<dbReference type="AlphaFoldDB" id="A0A147F049"/>
<evidence type="ECO:0000259" key="1">
    <source>
        <dbReference type="SMART" id="SM00347"/>
    </source>
</evidence>
<accession>A0A147F049</accession>
<dbReference type="SUPFAM" id="SSF46785">
    <property type="entry name" value="Winged helix' DNA-binding domain"/>
    <property type="match status" value="1"/>
</dbReference>
<reference evidence="2 3" key="1">
    <citation type="journal article" date="2016" name="Front. Microbiol.">
        <title>Genomic Resource of Rice Seed Associated Bacteria.</title>
        <authorList>
            <person name="Midha S."/>
            <person name="Bansal K."/>
            <person name="Sharma S."/>
            <person name="Kumar N."/>
            <person name="Patil P.P."/>
            <person name="Chaudhry V."/>
            <person name="Patil P.B."/>
        </authorList>
    </citation>
    <scope>NUCLEOTIDE SEQUENCE [LARGE SCALE GENOMIC DNA]</scope>
    <source>
        <strain evidence="2 3">NS220</strain>
    </source>
</reference>
<dbReference type="SMART" id="SM00347">
    <property type="entry name" value="HTH_MARR"/>
    <property type="match status" value="1"/>
</dbReference>
<comment type="caution">
    <text evidence="2">The sequence shown here is derived from an EMBL/GenBank/DDBJ whole genome shotgun (WGS) entry which is preliminary data.</text>
</comment>
<dbReference type="Gene3D" id="1.10.10.10">
    <property type="entry name" value="Winged helix-like DNA-binding domain superfamily/Winged helix DNA-binding domain"/>
    <property type="match status" value="1"/>
</dbReference>
<dbReference type="InterPro" id="IPR055767">
    <property type="entry name" value="DUF7343"/>
</dbReference>